<accession>A0A0C1MM97</accession>
<evidence type="ECO:0000313" key="1">
    <source>
        <dbReference type="EMBL" id="KID55563.1"/>
    </source>
</evidence>
<organism evidence="1 2">
    <name type="scientific">Pseudoalteromonas luteoviolacea</name>
    <dbReference type="NCBI Taxonomy" id="43657"/>
    <lineage>
        <taxon>Bacteria</taxon>
        <taxon>Pseudomonadati</taxon>
        <taxon>Pseudomonadota</taxon>
        <taxon>Gammaproteobacteria</taxon>
        <taxon>Alteromonadales</taxon>
        <taxon>Pseudoalteromonadaceae</taxon>
        <taxon>Pseudoalteromonas</taxon>
    </lineage>
</organism>
<comment type="caution">
    <text evidence="1">The sequence shown here is derived from an EMBL/GenBank/DDBJ whole genome shotgun (WGS) entry which is preliminary data.</text>
</comment>
<protein>
    <submittedName>
        <fullName evidence="1">Uncharacterized protein</fullName>
    </submittedName>
</protein>
<gene>
    <name evidence="1" type="ORF">JF50_20425</name>
</gene>
<sequence length="127" mass="13526">MKCKLGIAFGLSLTFLTGCVTTDSGSQSTTTRSGDSLEQIIADKGCDASFQCKVIAVGERLTCGGPSRYLVYSSRNVNEEDVERAAKAVTLAEQSENQNKIASDICEPVLPVQALCISNECQSIVLK</sequence>
<name>A0A0C1MM97_9GAMM</name>
<proteinExistence type="predicted"/>
<dbReference type="RefSeq" id="WP_039611217.1">
    <property type="nucleotide sequence ID" value="NZ_JWIC01000008.1"/>
</dbReference>
<evidence type="ECO:0000313" key="2">
    <source>
        <dbReference type="Proteomes" id="UP000031327"/>
    </source>
</evidence>
<reference evidence="1 2" key="1">
    <citation type="submission" date="2014-12" db="EMBL/GenBank/DDBJ databases">
        <title>Draft Genome Sequence of Pseudoalteromonas luteoviolacea HI1.</title>
        <authorList>
            <person name="Asahina A.Y."/>
            <person name="Hadfield M.G."/>
        </authorList>
    </citation>
    <scope>NUCLEOTIDE SEQUENCE [LARGE SCALE GENOMIC DNA]</scope>
    <source>
        <strain evidence="1 2">HI1</strain>
    </source>
</reference>
<dbReference type="Proteomes" id="UP000031327">
    <property type="component" value="Unassembled WGS sequence"/>
</dbReference>
<dbReference type="PROSITE" id="PS51257">
    <property type="entry name" value="PROKAR_LIPOPROTEIN"/>
    <property type="match status" value="1"/>
</dbReference>
<dbReference type="OrthoDB" id="8703681at2"/>
<dbReference type="EMBL" id="JWIC01000008">
    <property type="protein sequence ID" value="KID55563.1"/>
    <property type="molecule type" value="Genomic_DNA"/>
</dbReference>
<dbReference type="AlphaFoldDB" id="A0A0C1MM97"/>